<evidence type="ECO:0000256" key="12">
    <source>
        <dbReference type="SAM" id="MobiDB-lite"/>
    </source>
</evidence>
<name>A0AAD9K8E4_9ANNE</name>
<feature type="domain" description="C2H2-type" evidence="13">
    <location>
        <begin position="265"/>
        <end position="296"/>
    </location>
</feature>
<dbReference type="FunFam" id="3.30.160.60:FF:000710">
    <property type="entry name" value="Zinc finger protein 768"/>
    <property type="match status" value="1"/>
</dbReference>
<evidence type="ECO:0000256" key="2">
    <source>
        <dbReference type="ARBA" id="ARBA00004123"/>
    </source>
</evidence>
<dbReference type="FunFam" id="3.30.160.60:FF:000097">
    <property type="entry name" value="Zinc finger protein"/>
    <property type="match status" value="1"/>
</dbReference>
<keyword evidence="8" id="KW-0238">DNA-binding</keyword>
<keyword evidence="9" id="KW-0804">Transcription</keyword>
<dbReference type="PROSITE" id="PS00028">
    <property type="entry name" value="ZINC_FINGER_C2H2_1"/>
    <property type="match status" value="3"/>
</dbReference>
<evidence type="ECO:0000313" key="14">
    <source>
        <dbReference type="EMBL" id="KAK2166894.1"/>
    </source>
</evidence>
<keyword evidence="15" id="KW-1185">Reference proteome</keyword>
<keyword evidence="3" id="KW-0479">Metal-binding</keyword>
<feature type="domain" description="C2H2-type" evidence="13">
    <location>
        <begin position="329"/>
        <end position="349"/>
    </location>
</feature>
<dbReference type="GO" id="GO:0008270">
    <property type="term" value="F:zinc ion binding"/>
    <property type="evidence" value="ECO:0007669"/>
    <property type="project" value="UniProtKB-KW"/>
</dbReference>
<dbReference type="SUPFAM" id="SSF57667">
    <property type="entry name" value="beta-beta-alpha zinc fingers"/>
    <property type="match status" value="3"/>
</dbReference>
<keyword evidence="6" id="KW-0862">Zinc</keyword>
<dbReference type="AlphaFoldDB" id="A0AAD9K8E4"/>
<dbReference type="Proteomes" id="UP001208570">
    <property type="component" value="Unassembled WGS sequence"/>
</dbReference>
<keyword evidence="10" id="KW-0539">Nucleus</keyword>
<evidence type="ECO:0000256" key="10">
    <source>
        <dbReference type="ARBA" id="ARBA00023242"/>
    </source>
</evidence>
<evidence type="ECO:0000256" key="1">
    <source>
        <dbReference type="ARBA" id="ARBA00003767"/>
    </source>
</evidence>
<evidence type="ECO:0000256" key="11">
    <source>
        <dbReference type="PROSITE-ProRule" id="PRU00042"/>
    </source>
</evidence>
<evidence type="ECO:0000256" key="5">
    <source>
        <dbReference type="ARBA" id="ARBA00022771"/>
    </source>
</evidence>
<feature type="domain" description="C2H2-type" evidence="13">
    <location>
        <begin position="237"/>
        <end position="264"/>
    </location>
</feature>
<evidence type="ECO:0000313" key="15">
    <source>
        <dbReference type="Proteomes" id="UP001208570"/>
    </source>
</evidence>
<comment type="function">
    <text evidence="1">May be involved in transcriptional regulation.</text>
</comment>
<dbReference type="SMART" id="SM00355">
    <property type="entry name" value="ZnF_C2H2"/>
    <property type="match status" value="5"/>
</dbReference>
<feature type="domain" description="C2H2-type" evidence="13">
    <location>
        <begin position="209"/>
        <end position="236"/>
    </location>
</feature>
<dbReference type="FunFam" id="3.30.160.60:FF:000744">
    <property type="entry name" value="zinc finger E-box-binding homeobox 1"/>
    <property type="match status" value="1"/>
</dbReference>
<sequence>METTDVFSDPLLEREEGELIEIKGDEPLIVGGDVSEGKDEENSPDGETFVCKPSKSEFSNMPTSQNGISSVQGITMVTEMLPAMENIENIQFVATDNEVSEEVVSHGDEINIAVNSLEASGTVNLSEGGVTITENVQYSGKLGEDTVNVQERQHLESGENYASSKNEDIQDSGTSSDDNIKSAVTALEQLMSLCQSSGPHHDYCQFDKSQCPVCGKKFKGTAYLKFHVRTHTGEKAFKCDQCVKSFATKDALNKHYMAHSMEKNYKCGECGKFFKRISHVREHLKNACKVHIRTHSDDLQYKCDMCNKQFREKGSLDRHIRTHTGEKPYPCPHCGRKFAEHGTLNRHLKAKVPCTRALQQVRLSNDVNHLLPQTVDLLAEEKESISITTHESLQLTELSQAVKLEEPSHDGEPSRQHVKLHILPNGQTPNMLQVKEETVINNDETTVLREFSSVVADTQEYITDPQDQEHAQYMMVSDSQTEVMMPDNKSEEQVGYIVMGNDNIIFIDQKSGEQIQLLTSDGQSNKMLMGGMEVISASNTNIQQVIEMPPGEEVIAMETDAGELMLGESVVSEGDITEEVLEDGSVT</sequence>
<comment type="subcellular location">
    <subcellularLocation>
        <location evidence="2">Nucleus</location>
    </subcellularLocation>
</comment>
<dbReference type="PROSITE" id="PS50157">
    <property type="entry name" value="ZINC_FINGER_C2H2_2"/>
    <property type="match status" value="5"/>
</dbReference>
<dbReference type="GO" id="GO:0010468">
    <property type="term" value="P:regulation of gene expression"/>
    <property type="evidence" value="ECO:0007669"/>
    <property type="project" value="UniProtKB-ARBA"/>
</dbReference>
<gene>
    <name evidence="14" type="ORF">LSH36_34g08030</name>
</gene>
<evidence type="ECO:0000256" key="6">
    <source>
        <dbReference type="ARBA" id="ARBA00022833"/>
    </source>
</evidence>
<evidence type="ECO:0000256" key="7">
    <source>
        <dbReference type="ARBA" id="ARBA00023015"/>
    </source>
</evidence>
<dbReference type="Gene3D" id="3.30.160.60">
    <property type="entry name" value="Classic Zinc Finger"/>
    <property type="match status" value="5"/>
</dbReference>
<feature type="region of interest" description="Disordered" evidence="12">
    <location>
        <begin position="156"/>
        <end position="178"/>
    </location>
</feature>
<reference evidence="14" key="1">
    <citation type="journal article" date="2023" name="Mol. Biol. Evol.">
        <title>Third-Generation Sequencing Reveals the Adaptive Role of the Epigenome in Three Deep-Sea Polychaetes.</title>
        <authorList>
            <person name="Perez M."/>
            <person name="Aroh O."/>
            <person name="Sun Y."/>
            <person name="Lan Y."/>
            <person name="Juniper S.K."/>
            <person name="Young C.R."/>
            <person name="Angers B."/>
            <person name="Qian P.Y."/>
        </authorList>
    </citation>
    <scope>NUCLEOTIDE SEQUENCE</scope>
    <source>
        <strain evidence="14">P08H-3</strain>
    </source>
</reference>
<dbReference type="EMBL" id="JAODUP010000034">
    <property type="protein sequence ID" value="KAK2166894.1"/>
    <property type="molecule type" value="Genomic_DNA"/>
</dbReference>
<evidence type="ECO:0000259" key="13">
    <source>
        <dbReference type="PROSITE" id="PS50157"/>
    </source>
</evidence>
<dbReference type="PANTHER" id="PTHR23235">
    <property type="entry name" value="KRUEPPEL-LIKE TRANSCRIPTION FACTOR"/>
    <property type="match status" value="1"/>
</dbReference>
<keyword evidence="4" id="KW-0677">Repeat</keyword>
<organism evidence="14 15">
    <name type="scientific">Paralvinella palmiformis</name>
    <dbReference type="NCBI Taxonomy" id="53620"/>
    <lineage>
        <taxon>Eukaryota</taxon>
        <taxon>Metazoa</taxon>
        <taxon>Spiralia</taxon>
        <taxon>Lophotrochozoa</taxon>
        <taxon>Annelida</taxon>
        <taxon>Polychaeta</taxon>
        <taxon>Sedentaria</taxon>
        <taxon>Canalipalpata</taxon>
        <taxon>Terebellida</taxon>
        <taxon>Terebelliformia</taxon>
        <taxon>Alvinellidae</taxon>
        <taxon>Paralvinella</taxon>
    </lineage>
</organism>
<dbReference type="InterPro" id="IPR036236">
    <property type="entry name" value="Znf_C2H2_sf"/>
</dbReference>
<dbReference type="GO" id="GO:0005634">
    <property type="term" value="C:nucleus"/>
    <property type="evidence" value="ECO:0007669"/>
    <property type="project" value="UniProtKB-SubCell"/>
</dbReference>
<proteinExistence type="predicted"/>
<evidence type="ECO:0000256" key="8">
    <source>
        <dbReference type="ARBA" id="ARBA00023125"/>
    </source>
</evidence>
<protein>
    <recommendedName>
        <fullName evidence="13">C2H2-type domain-containing protein</fullName>
    </recommendedName>
</protein>
<dbReference type="Pfam" id="PF00096">
    <property type="entry name" value="zf-C2H2"/>
    <property type="match status" value="3"/>
</dbReference>
<comment type="caution">
    <text evidence="14">The sequence shown here is derived from an EMBL/GenBank/DDBJ whole genome shotgun (WGS) entry which is preliminary data.</text>
</comment>
<evidence type="ECO:0000256" key="3">
    <source>
        <dbReference type="ARBA" id="ARBA00022723"/>
    </source>
</evidence>
<dbReference type="GO" id="GO:0003677">
    <property type="term" value="F:DNA binding"/>
    <property type="evidence" value="ECO:0007669"/>
    <property type="project" value="UniProtKB-KW"/>
</dbReference>
<accession>A0AAD9K8E4</accession>
<dbReference type="Pfam" id="PF13465">
    <property type="entry name" value="zf-H2C2_2"/>
    <property type="match status" value="1"/>
</dbReference>
<keyword evidence="5 11" id="KW-0863">Zinc-finger</keyword>
<feature type="domain" description="C2H2-type" evidence="13">
    <location>
        <begin position="301"/>
        <end position="328"/>
    </location>
</feature>
<evidence type="ECO:0000256" key="9">
    <source>
        <dbReference type="ARBA" id="ARBA00023163"/>
    </source>
</evidence>
<keyword evidence="7" id="KW-0805">Transcription regulation</keyword>
<evidence type="ECO:0000256" key="4">
    <source>
        <dbReference type="ARBA" id="ARBA00022737"/>
    </source>
</evidence>
<dbReference type="InterPro" id="IPR013087">
    <property type="entry name" value="Znf_C2H2_type"/>
</dbReference>